<comment type="caution">
    <text evidence="3">The sequence shown here is derived from an EMBL/GenBank/DDBJ whole genome shotgun (WGS) entry which is preliminary data.</text>
</comment>
<feature type="domain" description="Glycosyltransferase 2-like" evidence="2">
    <location>
        <begin position="7"/>
        <end position="128"/>
    </location>
</feature>
<protein>
    <recommendedName>
        <fullName evidence="2">Glycosyltransferase 2-like domain-containing protein</fullName>
    </recommendedName>
</protein>
<gene>
    <name evidence="3" type="ORF">A2968_02900</name>
</gene>
<dbReference type="InterPro" id="IPR001173">
    <property type="entry name" value="Glyco_trans_2-like"/>
</dbReference>
<feature type="transmembrane region" description="Helical" evidence="1">
    <location>
        <begin position="273"/>
        <end position="291"/>
    </location>
</feature>
<feature type="transmembrane region" description="Helical" evidence="1">
    <location>
        <begin position="303"/>
        <end position="324"/>
    </location>
</feature>
<dbReference type="Proteomes" id="UP000176228">
    <property type="component" value="Unassembled WGS sequence"/>
</dbReference>
<dbReference type="Gene3D" id="3.90.550.10">
    <property type="entry name" value="Spore Coat Polysaccharide Biosynthesis Protein SpsA, Chain A"/>
    <property type="match status" value="1"/>
</dbReference>
<evidence type="ECO:0000313" key="4">
    <source>
        <dbReference type="Proteomes" id="UP000176228"/>
    </source>
</evidence>
<proteinExistence type="predicted"/>
<name>A0A1F6BCR0_9BACT</name>
<reference evidence="3 4" key="1">
    <citation type="journal article" date="2016" name="Nat. Commun.">
        <title>Thousands of microbial genomes shed light on interconnected biogeochemical processes in an aquifer system.</title>
        <authorList>
            <person name="Anantharaman K."/>
            <person name="Brown C.T."/>
            <person name="Hug L.A."/>
            <person name="Sharon I."/>
            <person name="Castelle C.J."/>
            <person name="Probst A.J."/>
            <person name="Thomas B.C."/>
            <person name="Singh A."/>
            <person name="Wilkins M.J."/>
            <person name="Karaoz U."/>
            <person name="Brodie E.L."/>
            <person name="Williams K.H."/>
            <person name="Hubbard S.S."/>
            <person name="Banfield J.F."/>
        </authorList>
    </citation>
    <scope>NUCLEOTIDE SEQUENCE [LARGE SCALE GENOMIC DNA]</scope>
</reference>
<dbReference type="EMBL" id="MFJU01000030">
    <property type="protein sequence ID" value="OGG34715.1"/>
    <property type="molecule type" value="Genomic_DNA"/>
</dbReference>
<dbReference type="InterPro" id="IPR029044">
    <property type="entry name" value="Nucleotide-diphossugar_trans"/>
</dbReference>
<dbReference type="PANTHER" id="PTHR43630:SF2">
    <property type="entry name" value="GLYCOSYLTRANSFERASE"/>
    <property type="match status" value="1"/>
</dbReference>
<dbReference type="AlphaFoldDB" id="A0A1F6BCR0"/>
<keyword evidence="1" id="KW-1133">Transmembrane helix</keyword>
<sequence length="346" mass="40316">MKYPSLSIVIAAYNSGRIIGDCLESVKNQTYPKSKIEIIVSDGGSKDQTLKIAKSYGAGIIQVKGSQGAEINRARGVKQAKNELLLLIDHDNILPYKSWLQDMVEPLLKDSQIVAVETLRYHYDPKSTLLDRYFSLLGISDPLPYYLGKADRSSYASAVYEGPGKVIDCGTYYQVEFDSNKIPTLGANGFIIRRKLLMQHAKTDPEHFFHIDVNVDLIRKGFRRYAFVKNSIIHQTHHMDFWHYLKRRKLFMEKYYFTDFSKRRYSVYEKKDAARLIYFIIISLTIIKPLYDSVKGYLKVRDPAWFLHPLMCFGMVVVYGYTIFKWQTDRFLKQFKTIFGKKRVWI</sequence>
<dbReference type="PANTHER" id="PTHR43630">
    <property type="entry name" value="POLY-BETA-1,6-N-ACETYL-D-GLUCOSAMINE SYNTHASE"/>
    <property type="match status" value="1"/>
</dbReference>
<keyword evidence="1" id="KW-0472">Membrane</keyword>
<dbReference type="CDD" id="cd00761">
    <property type="entry name" value="Glyco_tranf_GTA_type"/>
    <property type="match status" value="1"/>
</dbReference>
<accession>A0A1F6BCR0</accession>
<evidence type="ECO:0000259" key="2">
    <source>
        <dbReference type="Pfam" id="PF00535"/>
    </source>
</evidence>
<organism evidence="3 4">
    <name type="scientific">Candidatus Gottesmanbacteria bacterium RIFCSPLOWO2_01_FULL_42_22</name>
    <dbReference type="NCBI Taxonomy" id="1798391"/>
    <lineage>
        <taxon>Bacteria</taxon>
        <taxon>Candidatus Gottesmaniibacteriota</taxon>
    </lineage>
</organism>
<evidence type="ECO:0000313" key="3">
    <source>
        <dbReference type="EMBL" id="OGG34715.1"/>
    </source>
</evidence>
<dbReference type="Pfam" id="PF00535">
    <property type="entry name" value="Glycos_transf_2"/>
    <property type="match status" value="1"/>
</dbReference>
<keyword evidence="1" id="KW-0812">Transmembrane</keyword>
<dbReference type="STRING" id="1798391.A2968_02900"/>
<dbReference type="SUPFAM" id="SSF53448">
    <property type="entry name" value="Nucleotide-diphospho-sugar transferases"/>
    <property type="match status" value="1"/>
</dbReference>
<evidence type="ECO:0000256" key="1">
    <source>
        <dbReference type="SAM" id="Phobius"/>
    </source>
</evidence>